<feature type="compositionally biased region" description="Basic and acidic residues" evidence="1">
    <location>
        <begin position="263"/>
        <end position="273"/>
    </location>
</feature>
<feature type="compositionally biased region" description="Basic and acidic residues" evidence="1">
    <location>
        <begin position="168"/>
        <end position="195"/>
    </location>
</feature>
<dbReference type="Proteomes" id="UP001549921">
    <property type="component" value="Unassembled WGS sequence"/>
</dbReference>
<dbReference type="EMBL" id="JBEDNZ010000001">
    <property type="protein sequence ID" value="KAL0852465.1"/>
    <property type="molecule type" value="Genomic_DNA"/>
</dbReference>
<feature type="compositionally biased region" description="Basic residues" evidence="1">
    <location>
        <begin position="196"/>
        <end position="206"/>
    </location>
</feature>
<feature type="compositionally biased region" description="Low complexity" evidence="1">
    <location>
        <begin position="241"/>
        <end position="256"/>
    </location>
</feature>
<feature type="compositionally biased region" description="Basic and acidic residues" evidence="1">
    <location>
        <begin position="207"/>
        <end position="221"/>
    </location>
</feature>
<feature type="region of interest" description="Disordered" evidence="1">
    <location>
        <begin position="34"/>
        <end position="294"/>
    </location>
</feature>
<reference evidence="3 4" key="1">
    <citation type="submission" date="2024-06" db="EMBL/GenBank/DDBJ databases">
        <title>A chromosome-level genome assembly of beet webworm, Loxostege sticticalis.</title>
        <authorList>
            <person name="Zhang Y."/>
        </authorList>
    </citation>
    <scope>NUCLEOTIDE SEQUENCE [LARGE SCALE GENOMIC DNA]</scope>
    <source>
        <strain evidence="3">AQ028</strain>
        <tissue evidence="3">Male pupae</tissue>
    </source>
</reference>
<feature type="signal peptide" evidence="2">
    <location>
        <begin position="1"/>
        <end position="16"/>
    </location>
</feature>
<feature type="compositionally biased region" description="Basic and acidic residues" evidence="1">
    <location>
        <begin position="36"/>
        <end position="52"/>
    </location>
</feature>
<keyword evidence="2" id="KW-0732">Signal</keyword>
<evidence type="ECO:0000256" key="2">
    <source>
        <dbReference type="SAM" id="SignalP"/>
    </source>
</evidence>
<feature type="compositionally biased region" description="Basic and acidic residues" evidence="1">
    <location>
        <begin position="101"/>
        <end position="122"/>
    </location>
</feature>
<name>A0ABD0TSZ1_LOXSC</name>
<sequence length="597" mass="68382">MARALLVLACAACAAAARYGDYAGARMPQYGGDYDAQPHTHAREPDDYRGHSPDAPAALDYKYEEDLSNSQIGKTEPPPGNEVEESESWQQRPARKHKKSRVVDVVDTDHVDRFDPDDDFPKPRGNRFTKHQTRLKSRKFERHDDDSPRYPVNHRGRSDDGDIEEESQLDKDFRNDKSKSFDDDRYAHRVGSERVVRRKPRDRQMKKKMELDSEELDKAIADPDQWIQEGLGRAPPPGPLEAPLEAPLPSEAPALGRAAKRRRPDDDPVRFFREEDDEDEPSPQGEKSRKKIKNYGDYASDYYDMKRVMNIKKKLPSLMRRPTTPVPEETLKHSTRSFEEIMSDRKASPRFFEDDLPIRKGSPRSFEDVIPIRKGSTRSFEDILPNRKASPRSFEDVIPIRKGSTRTFEDFMANRRVFIPPLPATRTSIEPQSPEPRTRPPITTTTTTEAATTKSTTPNITNELSLAEKSRLSILKKAQRKESLHLDSPTKKPPVLLQVTKKLPTVVMVEPPSSQQPWMRAREVFNDSPERLEKVKQLMRHKLVANAKNIHELTDNWDDLVCDYVDMSLLDSVSSSNVPRGKVFLLTSLVQMIIMIR</sequence>
<dbReference type="AlphaFoldDB" id="A0ABD0TSZ1"/>
<accession>A0ABD0TSZ1</accession>
<evidence type="ECO:0000313" key="4">
    <source>
        <dbReference type="Proteomes" id="UP001549921"/>
    </source>
</evidence>
<evidence type="ECO:0000313" key="3">
    <source>
        <dbReference type="EMBL" id="KAL0852465.1"/>
    </source>
</evidence>
<feature type="compositionally biased region" description="Low complexity" evidence="1">
    <location>
        <begin position="440"/>
        <end position="451"/>
    </location>
</feature>
<evidence type="ECO:0000256" key="1">
    <source>
        <dbReference type="SAM" id="MobiDB-lite"/>
    </source>
</evidence>
<proteinExistence type="predicted"/>
<feature type="compositionally biased region" description="Basic residues" evidence="1">
    <location>
        <begin position="124"/>
        <end position="140"/>
    </location>
</feature>
<comment type="caution">
    <text evidence="3">The sequence shown here is derived from an EMBL/GenBank/DDBJ whole genome shotgun (WGS) entry which is preliminary data.</text>
</comment>
<feature type="region of interest" description="Disordered" evidence="1">
    <location>
        <begin position="424"/>
        <end position="451"/>
    </location>
</feature>
<gene>
    <name evidence="3" type="ORF">ABMA28_000638</name>
</gene>
<protein>
    <submittedName>
        <fullName evidence="3">Uncharacterized protein</fullName>
    </submittedName>
</protein>
<organism evidence="3 4">
    <name type="scientific">Loxostege sticticalis</name>
    <name type="common">Beet webworm moth</name>
    <dbReference type="NCBI Taxonomy" id="481309"/>
    <lineage>
        <taxon>Eukaryota</taxon>
        <taxon>Metazoa</taxon>
        <taxon>Ecdysozoa</taxon>
        <taxon>Arthropoda</taxon>
        <taxon>Hexapoda</taxon>
        <taxon>Insecta</taxon>
        <taxon>Pterygota</taxon>
        <taxon>Neoptera</taxon>
        <taxon>Endopterygota</taxon>
        <taxon>Lepidoptera</taxon>
        <taxon>Glossata</taxon>
        <taxon>Ditrysia</taxon>
        <taxon>Pyraloidea</taxon>
        <taxon>Crambidae</taxon>
        <taxon>Pyraustinae</taxon>
        <taxon>Loxostege</taxon>
    </lineage>
</organism>
<feature type="chain" id="PRO_5044798999" evidence="2">
    <location>
        <begin position="17"/>
        <end position="597"/>
    </location>
</feature>